<protein>
    <submittedName>
        <fullName evidence="2">Uncharacterized protein</fullName>
    </submittedName>
</protein>
<reference evidence="2" key="1">
    <citation type="submission" date="2019-04" db="EMBL/GenBank/DDBJ databases">
        <authorList>
            <person name="Alioto T."/>
            <person name="Alioto T."/>
        </authorList>
    </citation>
    <scope>NUCLEOTIDE SEQUENCE [LARGE SCALE GENOMIC DNA]</scope>
</reference>
<dbReference type="AlphaFoldDB" id="A0A5E4A5C9"/>
<organism evidence="2 3">
    <name type="scientific">Marmota monax</name>
    <name type="common">Woodchuck</name>
    <dbReference type="NCBI Taxonomy" id="9995"/>
    <lineage>
        <taxon>Eukaryota</taxon>
        <taxon>Metazoa</taxon>
        <taxon>Chordata</taxon>
        <taxon>Craniata</taxon>
        <taxon>Vertebrata</taxon>
        <taxon>Euteleostomi</taxon>
        <taxon>Mammalia</taxon>
        <taxon>Eutheria</taxon>
        <taxon>Euarchontoglires</taxon>
        <taxon>Glires</taxon>
        <taxon>Rodentia</taxon>
        <taxon>Sciuromorpha</taxon>
        <taxon>Sciuridae</taxon>
        <taxon>Xerinae</taxon>
        <taxon>Marmotini</taxon>
        <taxon>Marmota</taxon>
    </lineage>
</organism>
<feature type="region of interest" description="Disordered" evidence="1">
    <location>
        <begin position="66"/>
        <end position="101"/>
    </location>
</feature>
<evidence type="ECO:0000313" key="2">
    <source>
        <dbReference type="EMBL" id="VTJ52420.1"/>
    </source>
</evidence>
<evidence type="ECO:0000256" key="1">
    <source>
        <dbReference type="SAM" id="MobiDB-lite"/>
    </source>
</evidence>
<feature type="compositionally biased region" description="Polar residues" evidence="1">
    <location>
        <begin position="72"/>
        <end position="84"/>
    </location>
</feature>
<name>A0A5E4A5C9_MARMO</name>
<dbReference type="EMBL" id="CABDUW010000017">
    <property type="protein sequence ID" value="VTJ52420.1"/>
    <property type="molecule type" value="Genomic_DNA"/>
</dbReference>
<keyword evidence="3" id="KW-1185">Reference proteome</keyword>
<proteinExistence type="predicted"/>
<accession>A0A5E4A5C9</accession>
<evidence type="ECO:0000313" key="3">
    <source>
        <dbReference type="Proteomes" id="UP000335636"/>
    </source>
</evidence>
<sequence>MRLIEKMCQTVPALGHPAASPKVLLQQIADPSPHESSSKRIQERNYASNLEEAISKGHWDIHYQAISKEQKQSTGSSPLPQRNYKQYDGSEEKSPERRQEF</sequence>
<comment type="caution">
    <text evidence="2">The sequence shown here is derived from an EMBL/GenBank/DDBJ whole genome shotgun (WGS) entry which is preliminary data.</text>
</comment>
<feature type="compositionally biased region" description="Basic and acidic residues" evidence="1">
    <location>
        <begin position="88"/>
        <end position="101"/>
    </location>
</feature>
<gene>
    <name evidence="2" type="ORF">MONAX_5E030433</name>
</gene>
<dbReference type="Proteomes" id="UP000335636">
    <property type="component" value="Unassembled WGS sequence"/>
</dbReference>